<organism evidence="2 3">
    <name type="scientific">Neohortaea acidophila</name>
    <dbReference type="NCBI Taxonomy" id="245834"/>
    <lineage>
        <taxon>Eukaryota</taxon>
        <taxon>Fungi</taxon>
        <taxon>Dikarya</taxon>
        <taxon>Ascomycota</taxon>
        <taxon>Pezizomycotina</taxon>
        <taxon>Dothideomycetes</taxon>
        <taxon>Dothideomycetidae</taxon>
        <taxon>Mycosphaerellales</taxon>
        <taxon>Teratosphaeriaceae</taxon>
        <taxon>Neohortaea</taxon>
    </lineage>
</organism>
<name>A0A6A6PQV7_9PEZI</name>
<reference evidence="2" key="1">
    <citation type="journal article" date="2020" name="Stud. Mycol.">
        <title>101 Dothideomycetes genomes: a test case for predicting lifestyles and emergence of pathogens.</title>
        <authorList>
            <person name="Haridas S."/>
            <person name="Albert R."/>
            <person name="Binder M."/>
            <person name="Bloem J."/>
            <person name="Labutti K."/>
            <person name="Salamov A."/>
            <person name="Andreopoulos B."/>
            <person name="Baker S."/>
            <person name="Barry K."/>
            <person name="Bills G."/>
            <person name="Bluhm B."/>
            <person name="Cannon C."/>
            <person name="Castanera R."/>
            <person name="Culley D."/>
            <person name="Daum C."/>
            <person name="Ezra D."/>
            <person name="Gonzalez J."/>
            <person name="Henrissat B."/>
            <person name="Kuo A."/>
            <person name="Liang C."/>
            <person name="Lipzen A."/>
            <person name="Lutzoni F."/>
            <person name="Magnuson J."/>
            <person name="Mondo S."/>
            <person name="Nolan M."/>
            <person name="Ohm R."/>
            <person name="Pangilinan J."/>
            <person name="Park H.-J."/>
            <person name="Ramirez L."/>
            <person name="Alfaro M."/>
            <person name="Sun H."/>
            <person name="Tritt A."/>
            <person name="Yoshinaga Y."/>
            <person name="Zwiers L.-H."/>
            <person name="Turgeon B."/>
            <person name="Goodwin S."/>
            <person name="Spatafora J."/>
            <person name="Crous P."/>
            <person name="Grigoriev I."/>
        </authorList>
    </citation>
    <scope>NUCLEOTIDE SEQUENCE</scope>
    <source>
        <strain evidence="2">CBS 113389</strain>
    </source>
</reference>
<dbReference type="GeneID" id="54478265"/>
<proteinExistence type="predicted"/>
<feature type="region of interest" description="Disordered" evidence="1">
    <location>
        <begin position="28"/>
        <end position="50"/>
    </location>
</feature>
<gene>
    <name evidence="2" type="ORF">BDY17DRAFT_324776</name>
</gene>
<evidence type="ECO:0000313" key="3">
    <source>
        <dbReference type="Proteomes" id="UP000799767"/>
    </source>
</evidence>
<evidence type="ECO:0000256" key="1">
    <source>
        <dbReference type="SAM" id="MobiDB-lite"/>
    </source>
</evidence>
<protein>
    <submittedName>
        <fullName evidence="2">Uncharacterized protein</fullName>
    </submittedName>
</protein>
<keyword evidence="3" id="KW-1185">Reference proteome</keyword>
<dbReference type="OrthoDB" id="5394455at2759"/>
<dbReference type="AlphaFoldDB" id="A0A6A6PQV7"/>
<dbReference type="RefSeq" id="XP_033589068.1">
    <property type="nucleotide sequence ID" value="XM_033737263.1"/>
</dbReference>
<evidence type="ECO:0000313" key="2">
    <source>
        <dbReference type="EMBL" id="KAF2482498.1"/>
    </source>
</evidence>
<dbReference type="Proteomes" id="UP000799767">
    <property type="component" value="Unassembled WGS sequence"/>
</dbReference>
<dbReference type="EMBL" id="MU001636">
    <property type="protein sequence ID" value="KAF2482498.1"/>
    <property type="molecule type" value="Genomic_DNA"/>
</dbReference>
<sequence>MQVAEVLSDLTSLQVCDPHAALELVSTRPDGYHAGTNLTNGDPQPDDSDLQRAKDLVGLHASVKMAHRDGTDTELEAARRDVERVLEAL</sequence>
<accession>A0A6A6PQV7</accession>